<dbReference type="InterPro" id="IPR000977">
    <property type="entry name" value="DNA_ligase_ATP-dep"/>
</dbReference>
<evidence type="ECO:0000256" key="2">
    <source>
        <dbReference type="ARBA" id="ARBA00022598"/>
    </source>
</evidence>
<dbReference type="InterPro" id="IPR036599">
    <property type="entry name" value="DNA_ligase_N_sf"/>
</dbReference>
<keyword evidence="7" id="KW-0234">DNA repair</keyword>
<dbReference type="InterPro" id="IPR012309">
    <property type="entry name" value="DNA_ligase_ATP-dep_C"/>
</dbReference>
<keyword evidence="3" id="KW-0235">DNA replication</keyword>
<dbReference type="SUPFAM" id="SSF50249">
    <property type="entry name" value="Nucleic acid-binding proteins"/>
    <property type="match status" value="2"/>
</dbReference>
<dbReference type="PROSITE" id="PS50160">
    <property type="entry name" value="DNA_LIGASE_A3"/>
    <property type="match status" value="1"/>
</dbReference>
<keyword evidence="12" id="KW-1185">Reference proteome</keyword>
<dbReference type="Gene3D" id="3.30.470.30">
    <property type="entry name" value="DNA ligase/mRNA capping enzyme"/>
    <property type="match status" value="1"/>
</dbReference>
<dbReference type="Pfam" id="PF14555">
    <property type="entry name" value="UBA_4"/>
    <property type="match status" value="1"/>
</dbReference>
<evidence type="ECO:0000256" key="5">
    <source>
        <dbReference type="ARBA" id="ARBA00022840"/>
    </source>
</evidence>
<dbReference type="EC" id="6.5.1.1" evidence="7"/>
<comment type="similarity">
    <text evidence="1 8">Belongs to the ATP-dependent DNA ligase family.</text>
</comment>
<dbReference type="EMBL" id="CAKOGP040001937">
    <property type="protein sequence ID" value="CAJ1957326.1"/>
    <property type="molecule type" value="Genomic_DNA"/>
</dbReference>
<dbReference type="InterPro" id="IPR012310">
    <property type="entry name" value="DNA_ligase_ATP-dep_cent"/>
</dbReference>
<evidence type="ECO:0000256" key="6">
    <source>
        <dbReference type="ARBA" id="ARBA00034003"/>
    </source>
</evidence>
<proteinExistence type="inferred from homology"/>
<evidence type="ECO:0000256" key="3">
    <source>
        <dbReference type="ARBA" id="ARBA00022705"/>
    </source>
</evidence>
<dbReference type="AlphaFoldDB" id="A0AAD2FZ10"/>
<dbReference type="GO" id="GO:0003677">
    <property type="term" value="F:DNA binding"/>
    <property type="evidence" value="ECO:0007669"/>
    <property type="project" value="InterPro"/>
</dbReference>
<keyword evidence="5 7" id="KW-0067">ATP-binding</keyword>
<name>A0AAD2FZ10_9STRA</name>
<dbReference type="CDD" id="cd07900">
    <property type="entry name" value="Adenylation_DNA_ligase_I_Euk"/>
    <property type="match status" value="1"/>
</dbReference>
<gene>
    <name evidence="11" type="ORF">CYCCA115_LOCUS16662</name>
</gene>
<evidence type="ECO:0000256" key="4">
    <source>
        <dbReference type="ARBA" id="ARBA00022741"/>
    </source>
</evidence>
<dbReference type="InterPro" id="IPR012308">
    <property type="entry name" value="DNA_ligase_ATP-dep_N"/>
</dbReference>
<dbReference type="Pfam" id="PF04679">
    <property type="entry name" value="DNA_ligase_A_C"/>
    <property type="match status" value="1"/>
</dbReference>
<dbReference type="GO" id="GO:0005524">
    <property type="term" value="F:ATP binding"/>
    <property type="evidence" value="ECO:0007669"/>
    <property type="project" value="UniProtKB-KW"/>
</dbReference>
<dbReference type="Pfam" id="PF04675">
    <property type="entry name" value="DNA_ligase_A_N"/>
    <property type="match status" value="1"/>
</dbReference>
<dbReference type="PROSITE" id="PS00333">
    <property type="entry name" value="DNA_LIGASE_A2"/>
    <property type="match status" value="1"/>
</dbReference>
<evidence type="ECO:0000256" key="8">
    <source>
        <dbReference type="RuleBase" id="RU004196"/>
    </source>
</evidence>
<feature type="domain" description="ATP-dependent DNA ligase family profile" evidence="10">
    <location>
        <begin position="517"/>
        <end position="654"/>
    </location>
</feature>
<feature type="region of interest" description="Disordered" evidence="9">
    <location>
        <begin position="53"/>
        <end position="96"/>
    </location>
</feature>
<evidence type="ECO:0000256" key="1">
    <source>
        <dbReference type="ARBA" id="ARBA00007572"/>
    </source>
</evidence>
<dbReference type="Pfam" id="PF01068">
    <property type="entry name" value="DNA_ligase_A_M"/>
    <property type="match status" value="1"/>
</dbReference>
<dbReference type="SUPFAM" id="SSF56091">
    <property type="entry name" value="DNA ligase/mRNA capping enzyme, catalytic domain"/>
    <property type="match status" value="1"/>
</dbReference>
<dbReference type="PANTHER" id="PTHR45674">
    <property type="entry name" value="DNA LIGASE 1/3 FAMILY MEMBER"/>
    <property type="match status" value="1"/>
</dbReference>
<dbReference type="GO" id="GO:0006273">
    <property type="term" value="P:lagging strand elongation"/>
    <property type="evidence" value="ECO:0007669"/>
    <property type="project" value="TreeGrafter"/>
</dbReference>
<dbReference type="Gene3D" id="1.10.3260.10">
    <property type="entry name" value="DNA ligase, ATP-dependent, N-terminal domain"/>
    <property type="match status" value="1"/>
</dbReference>
<dbReference type="Gene3D" id="2.40.50.140">
    <property type="entry name" value="Nucleic acid-binding proteins"/>
    <property type="match status" value="1"/>
</dbReference>
<dbReference type="InterPro" id="IPR016059">
    <property type="entry name" value="DNA_ligase_ATP-dep_CS"/>
</dbReference>
<dbReference type="PROSITE" id="PS00697">
    <property type="entry name" value="DNA_LIGASE_A1"/>
    <property type="match status" value="1"/>
</dbReference>
<feature type="region of interest" description="Disordered" evidence="9">
    <location>
        <begin position="692"/>
        <end position="713"/>
    </location>
</feature>
<evidence type="ECO:0000256" key="9">
    <source>
        <dbReference type="SAM" id="MobiDB-lite"/>
    </source>
</evidence>
<comment type="caution">
    <text evidence="11">The sequence shown here is derived from an EMBL/GenBank/DDBJ whole genome shotgun (WGS) entry which is preliminary data.</text>
</comment>
<comment type="catalytic activity">
    <reaction evidence="6 7">
        <text>ATP + (deoxyribonucleotide)n-3'-hydroxyl + 5'-phospho-(deoxyribonucleotide)m = (deoxyribonucleotide)n+m + AMP + diphosphate.</text>
        <dbReference type="EC" id="6.5.1.1"/>
    </reaction>
</comment>
<dbReference type="GO" id="GO:0006281">
    <property type="term" value="P:DNA repair"/>
    <property type="evidence" value="ECO:0007669"/>
    <property type="project" value="UniProtKB-KW"/>
</dbReference>
<evidence type="ECO:0000256" key="7">
    <source>
        <dbReference type="RuleBase" id="RU000617"/>
    </source>
</evidence>
<dbReference type="InterPro" id="IPR050191">
    <property type="entry name" value="ATP-dep_DNA_ligase"/>
</dbReference>
<sequence length="834" mass="92458">MSNTPDSSSFLFTCLPALQAICNVSEQRGKELLEATNGSLERAVDLHLHQARDEKQGLNPTRSHGAPPSANESDTDESKKRVIARVSSTDSPKKRLKDGQIHSFFKSNRHKPSPTVPSSIKAIGDVCNSGGMSSIKCSTQKSSIAPTKTKSKESHHPVEASLEMSFENLANTLQKASDTTKRTLKLKALKDFISGYVHESDERRAAFRLTGALSIVLGNPVEESLGVSGRTVSSALQDSLGVSSRQLSKGYRQYGDLGDSAASFFQSKKYFVSHNPLQSVSVVEVLNALRKVTVAEGKNAKKSIVSKLLRLCQSRNEVRFMVRLLIGNMRIGCNMKTVLAAIAMAFQSHSKEKDFTAKEKDFTEKAAIQLVQKTHDICPNLEKILRALLLGGFEKMENDCKMQLFTPIAPMLATPTHSIAEIDQAMTKLQKSAILEWKYDGVRCQAHFGDGNAAKCSLYSRHLLETTAQYPDAVRGILDARNKSKEVHSFIIDAEIVAVEGTRLLPFQDLATRKKKDDGTGVKIKVFCFDLMYLDGKSCVALPLWKRRDLLREHFNETHDFAFVSSKILQTFDEHAVTDYLGESMRQGTEGLMVKMLGGDYEAGTRSQSWLKVKGDYVEGFADTIDVVPIGAWHGTGRKAEKGFLSPILLAVYDEDEDVYRSICRCMTFTDTMYTAMRNFYQHGIPYPSDLSPIENETNKKIGTQDSEDEGLQDPSFAAVADSKDSSEEELLDDVSSNCFANRPTSAFIVTNEQPPLWFKPVEVWEISFADMSLSRQHTAGAGFVPDPDGRGIALRFPRFKRRRPDKAPWSATTSAQIAAMFLNQAKQMKSSAR</sequence>
<evidence type="ECO:0000259" key="10">
    <source>
        <dbReference type="PROSITE" id="PS50160"/>
    </source>
</evidence>
<dbReference type="GO" id="GO:0006310">
    <property type="term" value="P:DNA recombination"/>
    <property type="evidence" value="ECO:0007669"/>
    <property type="project" value="UniProtKB-KW"/>
</dbReference>
<keyword evidence="4 7" id="KW-0547">Nucleotide-binding</keyword>
<dbReference type="PANTHER" id="PTHR45674:SF9">
    <property type="entry name" value="DNA LIGASE 3"/>
    <property type="match status" value="1"/>
</dbReference>
<evidence type="ECO:0000313" key="12">
    <source>
        <dbReference type="Proteomes" id="UP001295423"/>
    </source>
</evidence>
<dbReference type="InterPro" id="IPR012340">
    <property type="entry name" value="NA-bd_OB-fold"/>
</dbReference>
<organism evidence="11 12">
    <name type="scientific">Cylindrotheca closterium</name>
    <dbReference type="NCBI Taxonomy" id="2856"/>
    <lineage>
        <taxon>Eukaryota</taxon>
        <taxon>Sar</taxon>
        <taxon>Stramenopiles</taxon>
        <taxon>Ochrophyta</taxon>
        <taxon>Bacillariophyta</taxon>
        <taxon>Bacillariophyceae</taxon>
        <taxon>Bacillariophycidae</taxon>
        <taxon>Bacillariales</taxon>
        <taxon>Bacillariaceae</taxon>
        <taxon>Cylindrotheca</taxon>
    </lineage>
</organism>
<protein>
    <recommendedName>
        <fullName evidence="7">DNA ligase</fullName>
        <ecNumber evidence="7">6.5.1.1</ecNumber>
    </recommendedName>
</protein>
<dbReference type="SUPFAM" id="SSF117018">
    <property type="entry name" value="ATP-dependent DNA ligase DNA-binding domain"/>
    <property type="match status" value="1"/>
</dbReference>
<keyword evidence="2 7" id="KW-0436">Ligase</keyword>
<dbReference type="NCBIfam" id="TIGR00574">
    <property type="entry name" value="dnl1"/>
    <property type="match status" value="1"/>
</dbReference>
<dbReference type="GO" id="GO:0003910">
    <property type="term" value="F:DNA ligase (ATP) activity"/>
    <property type="evidence" value="ECO:0007669"/>
    <property type="project" value="UniProtKB-EC"/>
</dbReference>
<dbReference type="Proteomes" id="UP001295423">
    <property type="component" value="Unassembled WGS sequence"/>
</dbReference>
<dbReference type="GO" id="GO:0071897">
    <property type="term" value="P:DNA biosynthetic process"/>
    <property type="evidence" value="ECO:0007669"/>
    <property type="project" value="InterPro"/>
</dbReference>
<reference evidence="11" key="1">
    <citation type="submission" date="2023-08" db="EMBL/GenBank/DDBJ databases">
        <authorList>
            <person name="Audoor S."/>
            <person name="Bilcke G."/>
        </authorList>
    </citation>
    <scope>NUCLEOTIDE SEQUENCE</scope>
</reference>
<accession>A0AAD2FZ10</accession>
<evidence type="ECO:0000313" key="11">
    <source>
        <dbReference type="EMBL" id="CAJ1957326.1"/>
    </source>
</evidence>
<keyword evidence="7" id="KW-0233">DNA recombination</keyword>
<keyword evidence="7" id="KW-0227">DNA damage</keyword>